<reference evidence="1" key="1">
    <citation type="submission" date="2015-07" db="EMBL/GenBank/DDBJ databases">
        <title>Adaptation to a free-living lifestyle via gene acquisitions in the diplomonad Trepomonas sp. PC1.</title>
        <authorList>
            <person name="Xu F."/>
            <person name="Jerlstrom-Hultqvist J."/>
            <person name="Kolisko M."/>
            <person name="Simpson A.G.B."/>
            <person name="Roger A.J."/>
            <person name="Svard S.G."/>
            <person name="Andersson J.O."/>
        </authorList>
    </citation>
    <scope>NUCLEOTIDE SEQUENCE</scope>
    <source>
        <strain evidence="1">PC1</strain>
    </source>
</reference>
<accession>A0A146K0F3</accession>
<name>A0A146K0F3_9EUKA</name>
<organism evidence="1">
    <name type="scientific">Trepomonas sp. PC1</name>
    <dbReference type="NCBI Taxonomy" id="1076344"/>
    <lineage>
        <taxon>Eukaryota</taxon>
        <taxon>Metamonada</taxon>
        <taxon>Diplomonadida</taxon>
        <taxon>Hexamitidae</taxon>
        <taxon>Hexamitinae</taxon>
        <taxon>Trepomonas</taxon>
    </lineage>
</organism>
<protein>
    <submittedName>
        <fullName evidence="1">Uncharacterized protein</fullName>
    </submittedName>
</protein>
<feature type="non-terminal residue" evidence="1">
    <location>
        <position position="1"/>
    </location>
</feature>
<dbReference type="EMBL" id="GDID01006184">
    <property type="protein sequence ID" value="JAP90422.1"/>
    <property type="molecule type" value="Transcribed_RNA"/>
</dbReference>
<feature type="non-terminal residue" evidence="1">
    <location>
        <position position="1061"/>
    </location>
</feature>
<proteinExistence type="predicted"/>
<evidence type="ECO:0000313" key="1">
    <source>
        <dbReference type="EMBL" id="JAP90422.1"/>
    </source>
</evidence>
<gene>
    <name evidence="1" type="ORF">TPC1_30083</name>
</gene>
<sequence>TATLKKDGVAIDEITLTGVTADTIPLDGEFGFYLFVSGTAPTAVDFISSSSSVSVASTTTYYKASATYDEVTITVDGATQTLSIPSPLRIEEIKPYVFYTAATSLASATAGFSGSCTTPCAFLGRQGTFADLIADMGSPLTVTDDQAAIPLYAIVNPTLTVAQFDSTEVDCTIVSPAATCSAGEVTLQTVLYPGSQLQYTLSQTKFGVEVTTEQQTLTVPPTILDYQLALTLNFQIYAVLSIDLTGSDLKCGTDPFTVQTGYYSIAACSGTFTVSKNDVEVYSSAALTEPFNQITLTNTILEVTLSEEVATTITSASVASGSPQVCSSLSCSYLVSISGSISDITFNRDGYDLATPTISLANGQYSLTIPSQIVLTINDEHTNLLNSVVDLEVTIDDNAYTLDGSSQITFTPATDAYLLKVMFQGLELYNLHPPALTVPIPGVVKLTTSNCNSHTLSVSFNGESETVTCSSGSGVLYLKQATDTQTLQVSSVLYLDASESVQAPVQFETIVAVTMTLKPVTITINNAFTTDLQSYATQIKITVDSSSALAMTASAVTFTPPREAYILQVVYNGLTLYSDTPANPLSATNTIVIQSVTKLAITNCGTDNLTITQDQQTALITCATTATAYLLAATTPPAISVASTKYKSESVDVSAVSQFETTIDVQLRLLDVTLTLQAFQTSLTPYINNMVIKVGDEVQILSGSSQITFQPATETYVLVVEYYGVQLYNQHPLSLTVAVPGVVKLITSNCGSNSLDVSFNLWSKTVTCSGTGAMYLKQVIQAKDIVIKHEKFFDLTIQVPQPTSFITEVFAAMVRKQVTLTIYDQSNSSVYGQASNLDITVGGEVQTLTADSKITFTPPNDLFEVGVTFYGNVIFSGNYTENTIVMLPNLMRISFSSCLNEAITLVMGAQILTQQCQQTTDFVLFAVDTNSTITIASDKRDSQTLNVSHLSVFEHHINFKFAFDTTTVIVTLNTTLKAYDFKMQLNQYPMIQTKNVFTFTSTETMILTEQVKILIKYKDFSVKSILETKQIQLGLENFFNFTIIEEVQTEPTEILQTFTTS</sequence>
<dbReference type="AlphaFoldDB" id="A0A146K0F3"/>